<dbReference type="PANTHER" id="PTHR12322">
    <property type="entry name" value="DOUBLESEX AND MAB-3 RELATED TRANSCRIPTION FACTOR DMRT"/>
    <property type="match status" value="1"/>
</dbReference>
<dbReference type="Gene3D" id="4.10.1040.10">
    <property type="entry name" value="DM DNA-binding domain"/>
    <property type="match status" value="2"/>
</dbReference>
<feature type="domain" description="DM" evidence="6">
    <location>
        <begin position="25"/>
        <end position="70"/>
    </location>
</feature>
<evidence type="ECO:0000256" key="4">
    <source>
        <dbReference type="ARBA" id="ARBA00023242"/>
    </source>
</evidence>
<dbReference type="SMART" id="SM00301">
    <property type="entry name" value="DM"/>
    <property type="match status" value="2"/>
</dbReference>
<evidence type="ECO:0000259" key="6">
    <source>
        <dbReference type="PROSITE" id="PS50809"/>
    </source>
</evidence>
<dbReference type="Proteomes" id="UP000746747">
    <property type="component" value="Unassembled WGS sequence"/>
</dbReference>
<dbReference type="OrthoDB" id="6162476at2759"/>
<keyword evidence="3 5" id="KW-0238">DNA-binding</keyword>
<dbReference type="PANTHER" id="PTHR12322:SF53">
    <property type="entry name" value="DOUBLESEX-MAB RELATED 11E"/>
    <property type="match status" value="1"/>
</dbReference>
<dbReference type="GO" id="GO:0000978">
    <property type="term" value="F:RNA polymerase II cis-regulatory region sequence-specific DNA binding"/>
    <property type="evidence" value="ECO:0007669"/>
    <property type="project" value="TreeGrafter"/>
</dbReference>
<organism evidence="7 8">
    <name type="scientific">Cercopithifilaria johnstoni</name>
    <dbReference type="NCBI Taxonomy" id="2874296"/>
    <lineage>
        <taxon>Eukaryota</taxon>
        <taxon>Metazoa</taxon>
        <taxon>Ecdysozoa</taxon>
        <taxon>Nematoda</taxon>
        <taxon>Chromadorea</taxon>
        <taxon>Rhabditida</taxon>
        <taxon>Spirurina</taxon>
        <taxon>Spiruromorpha</taxon>
        <taxon>Filarioidea</taxon>
        <taxon>Onchocercidae</taxon>
        <taxon>Cercopithifilaria</taxon>
    </lineage>
</organism>
<evidence type="ECO:0000256" key="3">
    <source>
        <dbReference type="ARBA" id="ARBA00023125"/>
    </source>
</evidence>
<keyword evidence="8" id="KW-1185">Reference proteome</keyword>
<dbReference type="InterPro" id="IPR001275">
    <property type="entry name" value="DM_DNA-bd"/>
</dbReference>
<name>A0A8J2MPI1_9BILA</name>
<feature type="DNA-binding region" description="DM" evidence="5">
    <location>
        <begin position="120"/>
        <end position="168"/>
    </location>
</feature>
<dbReference type="PROSITE" id="PS40000">
    <property type="entry name" value="DM_1"/>
    <property type="match status" value="1"/>
</dbReference>
<comment type="subcellular location">
    <subcellularLocation>
        <location evidence="5">Nucleus</location>
    </subcellularLocation>
</comment>
<dbReference type="GO" id="GO:0000981">
    <property type="term" value="F:DNA-binding transcription factor activity, RNA polymerase II-specific"/>
    <property type="evidence" value="ECO:0007669"/>
    <property type="project" value="TreeGrafter"/>
</dbReference>
<accession>A0A8J2MPI1</accession>
<keyword evidence="2 5" id="KW-0862">Zinc</keyword>
<dbReference type="InterPro" id="IPR036407">
    <property type="entry name" value="DM_DNA-bd_sf"/>
</dbReference>
<comment type="caution">
    <text evidence="7">The sequence shown here is derived from an EMBL/GenBank/DDBJ whole genome shotgun (WGS) entry which is preliminary data.</text>
</comment>
<dbReference type="Pfam" id="PF00751">
    <property type="entry name" value="DM"/>
    <property type="match status" value="2"/>
</dbReference>
<dbReference type="GO" id="GO:0046872">
    <property type="term" value="F:metal ion binding"/>
    <property type="evidence" value="ECO:0007669"/>
    <property type="project" value="UniProtKB-KW"/>
</dbReference>
<evidence type="ECO:0000313" key="8">
    <source>
        <dbReference type="Proteomes" id="UP000746747"/>
    </source>
</evidence>
<proteinExistence type="predicted"/>
<feature type="DNA-binding region" description="DM" evidence="5">
    <location>
        <begin position="25"/>
        <end position="70"/>
    </location>
</feature>
<dbReference type="InterPro" id="IPR026607">
    <property type="entry name" value="DMRT"/>
</dbReference>
<evidence type="ECO:0000256" key="5">
    <source>
        <dbReference type="PROSITE-ProRule" id="PRU00070"/>
    </source>
</evidence>
<protein>
    <recommendedName>
        <fullName evidence="6">DM domain-containing protein</fullName>
    </recommendedName>
</protein>
<evidence type="ECO:0000313" key="7">
    <source>
        <dbReference type="EMBL" id="CAG9535807.1"/>
    </source>
</evidence>
<dbReference type="PROSITE" id="PS50809">
    <property type="entry name" value="DM_2"/>
    <property type="match status" value="2"/>
</dbReference>
<dbReference type="SUPFAM" id="SSF82927">
    <property type="entry name" value="Cysteine-rich DNA binding domain, (DM domain)"/>
    <property type="match status" value="2"/>
</dbReference>
<dbReference type="GO" id="GO:0005634">
    <property type="term" value="C:nucleus"/>
    <property type="evidence" value="ECO:0007669"/>
    <property type="project" value="UniProtKB-SubCell"/>
</dbReference>
<gene>
    <name evidence="7" type="ORF">CJOHNSTONI_LOCUS5798</name>
</gene>
<keyword evidence="4 5" id="KW-0539">Nucleus</keyword>
<sequence length="303" mass="35431">MSKEKNCQRYFAISKKMPKDVKRHCGMCRQHGMLVETRGHNCNRKNCSCSRCLLIRQRRKIMSMQIRIRRAQDKIFQRTSEFTQATIIPQNYFDKNDAVAYYLRNETKTSTTTQNQCYICQKCKNHGVLVWKKEHKRHCLYANCNCDQCELIEKRRKLDQILKASKLRFNEHKEKQKSHKPISVNSITDSNVLSILANFDNQLSRQTYDQDITEISIPQLESSFYTLLRRSQSSPQTNISIINFDESKKFDTISPNSLAYPISLRPQSFLLPVANMPMICILYNPIDVILNTLAIMQFTLGIL</sequence>
<dbReference type="EMBL" id="CAKAEH010001403">
    <property type="protein sequence ID" value="CAG9535807.1"/>
    <property type="molecule type" value="Genomic_DNA"/>
</dbReference>
<feature type="domain" description="DM" evidence="6">
    <location>
        <begin position="120"/>
        <end position="168"/>
    </location>
</feature>
<reference evidence="7" key="1">
    <citation type="submission" date="2021-09" db="EMBL/GenBank/DDBJ databases">
        <authorList>
            <consortium name="Pathogen Informatics"/>
        </authorList>
    </citation>
    <scope>NUCLEOTIDE SEQUENCE</scope>
</reference>
<keyword evidence="1 5" id="KW-0479">Metal-binding</keyword>
<evidence type="ECO:0000256" key="1">
    <source>
        <dbReference type="ARBA" id="ARBA00022723"/>
    </source>
</evidence>
<dbReference type="GO" id="GO:0007548">
    <property type="term" value="P:sex differentiation"/>
    <property type="evidence" value="ECO:0007669"/>
    <property type="project" value="TreeGrafter"/>
</dbReference>
<evidence type="ECO:0000256" key="2">
    <source>
        <dbReference type="ARBA" id="ARBA00022833"/>
    </source>
</evidence>
<dbReference type="AlphaFoldDB" id="A0A8J2MPI1"/>